<sequence>MTQEKLKLKTKLKFTAYRLIDRFVDFMFRLKILKINDSIKSKILKDVREKENTFVGGRGSFDLKEIRVEIINRCNTTCIMCPRENQKRKSGKMEIGLYKRLIKEAHDIGARALYPYHMGESLILKDFCKSTCNKFLRVILFYQAPSSS</sequence>
<reference evidence="1" key="1">
    <citation type="journal article" date="2014" name="Front. Microbiol.">
        <title>High frequency of phylogenetically diverse reductive dehalogenase-homologous genes in deep subseafloor sedimentary metagenomes.</title>
        <authorList>
            <person name="Kawai M."/>
            <person name="Futagami T."/>
            <person name="Toyoda A."/>
            <person name="Takaki Y."/>
            <person name="Nishi S."/>
            <person name="Hori S."/>
            <person name="Arai W."/>
            <person name="Tsubouchi T."/>
            <person name="Morono Y."/>
            <person name="Uchiyama I."/>
            <person name="Ito T."/>
            <person name="Fujiyama A."/>
            <person name="Inagaki F."/>
            <person name="Takami H."/>
        </authorList>
    </citation>
    <scope>NUCLEOTIDE SEQUENCE</scope>
    <source>
        <strain evidence="1">Expedition CK06-06</strain>
    </source>
</reference>
<organism evidence="1">
    <name type="scientific">marine sediment metagenome</name>
    <dbReference type="NCBI Taxonomy" id="412755"/>
    <lineage>
        <taxon>unclassified sequences</taxon>
        <taxon>metagenomes</taxon>
        <taxon>ecological metagenomes</taxon>
    </lineage>
</organism>
<proteinExistence type="predicted"/>
<dbReference type="InterPro" id="IPR058240">
    <property type="entry name" value="rSAM_sf"/>
</dbReference>
<dbReference type="EMBL" id="BARU01021058">
    <property type="protein sequence ID" value="GAH56214.1"/>
    <property type="molecule type" value="Genomic_DNA"/>
</dbReference>
<dbReference type="Gene3D" id="3.20.20.70">
    <property type="entry name" value="Aldolase class I"/>
    <property type="match status" value="1"/>
</dbReference>
<dbReference type="InterPro" id="IPR013785">
    <property type="entry name" value="Aldolase_TIM"/>
</dbReference>
<feature type="non-terminal residue" evidence="1">
    <location>
        <position position="148"/>
    </location>
</feature>
<accession>X1HQV3</accession>
<protein>
    <recommendedName>
        <fullName evidence="2">Radical SAM core domain-containing protein</fullName>
    </recommendedName>
</protein>
<name>X1HQV3_9ZZZZ</name>
<evidence type="ECO:0008006" key="2">
    <source>
        <dbReference type="Google" id="ProtNLM"/>
    </source>
</evidence>
<dbReference type="SUPFAM" id="SSF102114">
    <property type="entry name" value="Radical SAM enzymes"/>
    <property type="match status" value="1"/>
</dbReference>
<dbReference type="AlphaFoldDB" id="X1HQV3"/>
<gene>
    <name evidence="1" type="ORF">S03H2_34496</name>
</gene>
<evidence type="ECO:0000313" key="1">
    <source>
        <dbReference type="EMBL" id="GAH56214.1"/>
    </source>
</evidence>
<comment type="caution">
    <text evidence="1">The sequence shown here is derived from an EMBL/GenBank/DDBJ whole genome shotgun (WGS) entry which is preliminary data.</text>
</comment>